<proteinExistence type="predicted"/>
<dbReference type="SUPFAM" id="SSF53335">
    <property type="entry name" value="S-adenosyl-L-methionine-dependent methyltransferases"/>
    <property type="match status" value="1"/>
</dbReference>
<keyword evidence="3" id="KW-1185">Reference proteome</keyword>
<dbReference type="Proteomes" id="UP000568380">
    <property type="component" value="Unassembled WGS sequence"/>
</dbReference>
<protein>
    <submittedName>
        <fullName evidence="2">Putative TPR repeat methyltransferase</fullName>
    </submittedName>
</protein>
<dbReference type="AlphaFoldDB" id="A0A7W8A321"/>
<dbReference type="Pfam" id="PF13649">
    <property type="entry name" value="Methyltransf_25"/>
    <property type="match status" value="1"/>
</dbReference>
<keyword evidence="2" id="KW-0489">Methyltransferase</keyword>
<dbReference type="GO" id="GO:0008168">
    <property type="term" value="F:methyltransferase activity"/>
    <property type="evidence" value="ECO:0007669"/>
    <property type="project" value="UniProtKB-KW"/>
</dbReference>
<dbReference type="EMBL" id="JACHIN010000005">
    <property type="protein sequence ID" value="MBB5078682.1"/>
    <property type="molecule type" value="Genomic_DNA"/>
</dbReference>
<evidence type="ECO:0000313" key="2">
    <source>
        <dbReference type="EMBL" id="MBB5078682.1"/>
    </source>
</evidence>
<reference evidence="2 3" key="1">
    <citation type="submission" date="2020-08" db="EMBL/GenBank/DDBJ databases">
        <title>Genomic Encyclopedia of Type Strains, Phase IV (KMG-IV): sequencing the most valuable type-strain genomes for metagenomic binning, comparative biology and taxonomic classification.</title>
        <authorList>
            <person name="Goeker M."/>
        </authorList>
    </citation>
    <scope>NUCLEOTIDE SEQUENCE [LARGE SCALE GENOMIC DNA]</scope>
    <source>
        <strain evidence="2 3">DSM 45385</strain>
    </source>
</reference>
<gene>
    <name evidence="2" type="ORF">HNR40_004168</name>
</gene>
<name>A0A7W8A321_9ACTN</name>
<organism evidence="2 3">
    <name type="scientific">Nonomuraea endophytica</name>
    <dbReference type="NCBI Taxonomy" id="714136"/>
    <lineage>
        <taxon>Bacteria</taxon>
        <taxon>Bacillati</taxon>
        <taxon>Actinomycetota</taxon>
        <taxon>Actinomycetes</taxon>
        <taxon>Streptosporangiales</taxon>
        <taxon>Streptosporangiaceae</taxon>
        <taxon>Nonomuraea</taxon>
    </lineage>
</organism>
<dbReference type="CDD" id="cd02440">
    <property type="entry name" value="AdoMet_MTases"/>
    <property type="match status" value="1"/>
</dbReference>
<dbReference type="GO" id="GO:0032259">
    <property type="term" value="P:methylation"/>
    <property type="evidence" value="ECO:0007669"/>
    <property type="project" value="UniProtKB-KW"/>
</dbReference>
<dbReference type="InterPro" id="IPR029063">
    <property type="entry name" value="SAM-dependent_MTases_sf"/>
</dbReference>
<evidence type="ECO:0000313" key="3">
    <source>
        <dbReference type="Proteomes" id="UP000568380"/>
    </source>
</evidence>
<dbReference type="Gene3D" id="3.40.50.150">
    <property type="entry name" value="Vaccinia Virus protein VP39"/>
    <property type="match status" value="1"/>
</dbReference>
<feature type="domain" description="Methyltransferase" evidence="1">
    <location>
        <begin position="22"/>
        <end position="102"/>
    </location>
</feature>
<dbReference type="InterPro" id="IPR041698">
    <property type="entry name" value="Methyltransf_25"/>
</dbReference>
<comment type="caution">
    <text evidence="2">The sequence shown here is derived from an EMBL/GenBank/DDBJ whole genome shotgun (WGS) entry which is preliminary data.</text>
</comment>
<sequence>MAIPARLTWAVDTLDVRPGERILEIGCGRGVAAELVCDRGGRVTGLDRSATAIKAAELRNRRHLDAGLAVFRLGALEHGIGDGGYDKVFAVNVNLFWTRSPARELGLITGALAGRGALYVFYEPPGRVEELAEKVGGALAGGGFHVTTVREGNLLCVKGEVTAPA</sequence>
<evidence type="ECO:0000259" key="1">
    <source>
        <dbReference type="Pfam" id="PF13649"/>
    </source>
</evidence>
<dbReference type="RefSeq" id="WP_184963623.1">
    <property type="nucleotide sequence ID" value="NZ_JACHIN010000005.1"/>
</dbReference>
<accession>A0A7W8A321</accession>
<keyword evidence="2" id="KW-0808">Transferase</keyword>